<dbReference type="InterPro" id="IPR001647">
    <property type="entry name" value="HTH_TetR"/>
</dbReference>
<evidence type="ECO:0000313" key="7">
    <source>
        <dbReference type="Proteomes" id="UP001595900"/>
    </source>
</evidence>
<evidence type="ECO:0000256" key="1">
    <source>
        <dbReference type="ARBA" id="ARBA00023015"/>
    </source>
</evidence>
<dbReference type="InterPro" id="IPR009057">
    <property type="entry name" value="Homeodomain-like_sf"/>
</dbReference>
<evidence type="ECO:0000256" key="2">
    <source>
        <dbReference type="ARBA" id="ARBA00023125"/>
    </source>
</evidence>
<dbReference type="PANTHER" id="PTHR47506">
    <property type="entry name" value="TRANSCRIPTIONAL REGULATORY PROTEIN"/>
    <property type="match status" value="1"/>
</dbReference>
<evidence type="ECO:0000256" key="3">
    <source>
        <dbReference type="ARBA" id="ARBA00023163"/>
    </source>
</evidence>
<dbReference type="Pfam" id="PF00440">
    <property type="entry name" value="TetR_N"/>
    <property type="match status" value="1"/>
</dbReference>
<reference evidence="7" key="1">
    <citation type="journal article" date="2019" name="Int. J. Syst. Evol. Microbiol.">
        <title>The Global Catalogue of Microorganisms (GCM) 10K type strain sequencing project: providing services to taxonomists for standard genome sequencing and annotation.</title>
        <authorList>
            <consortium name="The Broad Institute Genomics Platform"/>
            <consortium name="The Broad Institute Genome Sequencing Center for Infectious Disease"/>
            <person name="Wu L."/>
            <person name="Ma J."/>
        </authorList>
    </citation>
    <scope>NUCLEOTIDE SEQUENCE [LARGE SCALE GENOMIC DNA]</scope>
    <source>
        <strain evidence="7">CGMCC 1.10363</strain>
    </source>
</reference>
<keyword evidence="2 4" id="KW-0238">DNA-binding</keyword>
<evidence type="ECO:0000259" key="5">
    <source>
        <dbReference type="PROSITE" id="PS50977"/>
    </source>
</evidence>
<keyword evidence="1" id="KW-0805">Transcription regulation</keyword>
<dbReference type="Proteomes" id="UP001595900">
    <property type="component" value="Unassembled WGS sequence"/>
</dbReference>
<dbReference type="PROSITE" id="PS50977">
    <property type="entry name" value="HTH_TETR_2"/>
    <property type="match status" value="1"/>
</dbReference>
<accession>A0ABV8QCB6</accession>
<feature type="domain" description="HTH tetR-type" evidence="5">
    <location>
        <begin position="9"/>
        <end position="69"/>
    </location>
</feature>
<keyword evidence="7" id="KW-1185">Reference proteome</keyword>
<sequence>MDEVASKDADRRLDVLDAALGTFTRLGYRKTSMDDIAKEARISRPGLYFLFSSKSNLFREAAERGVGLDLAAAEEALTASDGLASERIIEAFDAWAGRYIGPMNDTTTVIAENPELLGPVALGGPRRFEAALFKALEGTPLSEHATAAARTLVSLSLGVKHQSATRDEYRARMTDAVRLLLPPDGVEIRRQHTERVQL</sequence>
<dbReference type="Gene3D" id="1.10.357.10">
    <property type="entry name" value="Tetracycline Repressor, domain 2"/>
    <property type="match status" value="1"/>
</dbReference>
<dbReference type="SUPFAM" id="SSF46689">
    <property type="entry name" value="Homeodomain-like"/>
    <property type="match status" value="1"/>
</dbReference>
<dbReference type="EMBL" id="JBHSCN010000016">
    <property type="protein sequence ID" value="MFC4244979.1"/>
    <property type="molecule type" value="Genomic_DNA"/>
</dbReference>
<keyword evidence="3" id="KW-0804">Transcription</keyword>
<evidence type="ECO:0000313" key="6">
    <source>
        <dbReference type="EMBL" id="MFC4244979.1"/>
    </source>
</evidence>
<dbReference type="PANTHER" id="PTHR47506:SF6">
    <property type="entry name" value="HTH-TYPE TRANSCRIPTIONAL REPRESSOR NEMR"/>
    <property type="match status" value="1"/>
</dbReference>
<feature type="DNA-binding region" description="H-T-H motif" evidence="4">
    <location>
        <begin position="32"/>
        <end position="51"/>
    </location>
</feature>
<comment type="caution">
    <text evidence="6">The sequence shown here is derived from an EMBL/GenBank/DDBJ whole genome shotgun (WGS) entry which is preliminary data.</text>
</comment>
<dbReference type="PRINTS" id="PR00455">
    <property type="entry name" value="HTHTETR"/>
</dbReference>
<evidence type="ECO:0000256" key="4">
    <source>
        <dbReference type="PROSITE-ProRule" id="PRU00335"/>
    </source>
</evidence>
<dbReference type="RefSeq" id="WP_390231502.1">
    <property type="nucleotide sequence ID" value="NZ_JBHSCN010000016.1"/>
</dbReference>
<protein>
    <submittedName>
        <fullName evidence="6">TetR/AcrR family transcriptional regulator</fullName>
    </submittedName>
</protein>
<gene>
    <name evidence="6" type="ORF">ACFOYW_16545</name>
</gene>
<proteinExistence type="predicted"/>
<name>A0ABV8QCB6_9MICO</name>
<organism evidence="6 7">
    <name type="scientific">Gryllotalpicola reticulitermitis</name>
    <dbReference type="NCBI Taxonomy" id="1184153"/>
    <lineage>
        <taxon>Bacteria</taxon>
        <taxon>Bacillati</taxon>
        <taxon>Actinomycetota</taxon>
        <taxon>Actinomycetes</taxon>
        <taxon>Micrococcales</taxon>
        <taxon>Microbacteriaceae</taxon>
        <taxon>Gryllotalpicola</taxon>
    </lineage>
</organism>